<dbReference type="InterPro" id="IPR036890">
    <property type="entry name" value="HATPase_C_sf"/>
</dbReference>
<dbReference type="SMART" id="SM00387">
    <property type="entry name" value="HATPase_c"/>
    <property type="match status" value="1"/>
</dbReference>
<dbReference type="InterPro" id="IPR003594">
    <property type="entry name" value="HATPase_dom"/>
</dbReference>
<dbReference type="AlphaFoldDB" id="A0A9E7ZN79"/>
<dbReference type="PROSITE" id="PS50109">
    <property type="entry name" value="HIS_KIN"/>
    <property type="match status" value="1"/>
</dbReference>
<keyword evidence="3" id="KW-0547">Nucleotide-binding</keyword>
<feature type="domain" description="Histidine kinase" evidence="2">
    <location>
        <begin position="779"/>
        <end position="987"/>
    </location>
</feature>
<dbReference type="InterPro" id="IPR005467">
    <property type="entry name" value="His_kinase_dom"/>
</dbReference>
<dbReference type="Pfam" id="PF02518">
    <property type="entry name" value="HATPase_c"/>
    <property type="match status" value="1"/>
</dbReference>
<gene>
    <name evidence="3" type="ORF">NWE54_09355</name>
</gene>
<accession>A0A9E7ZN79</accession>
<organism evidence="3">
    <name type="scientific">Bosea sp. NBC_00436</name>
    <dbReference type="NCBI Taxonomy" id="2969620"/>
    <lineage>
        <taxon>Bacteria</taxon>
        <taxon>Pseudomonadati</taxon>
        <taxon>Pseudomonadota</taxon>
        <taxon>Alphaproteobacteria</taxon>
        <taxon>Hyphomicrobiales</taxon>
        <taxon>Boseaceae</taxon>
        <taxon>Bosea</taxon>
    </lineage>
</organism>
<protein>
    <submittedName>
        <fullName evidence="3">ATP-binding protein</fullName>
    </submittedName>
</protein>
<feature type="compositionally biased region" description="Basic and acidic residues" evidence="1">
    <location>
        <begin position="630"/>
        <end position="645"/>
    </location>
</feature>
<dbReference type="EMBL" id="CP102774">
    <property type="protein sequence ID" value="UZF88965.1"/>
    <property type="molecule type" value="Genomic_DNA"/>
</dbReference>
<dbReference type="Pfam" id="PF19191">
    <property type="entry name" value="HEF_HK"/>
    <property type="match status" value="1"/>
</dbReference>
<sequence length="994" mass="111837">MARIRVRARAVDMLGRQQIAGIPTAIHELFKNAHDAYADRVRVDYIHSLDLFLLRDNGLGMTREDLETKWLTLGTESKVGQNDPDAPFWTGPENLPRRPALGEKGIGRLAIAAIGPQVLVYSRAVREDGLHRPVCALVNWSLFEQPGVDLDQIDVPIIELDGFRPPSQEEIGGLVSACLANVEAIGRALSQDARTRITNELKGFVVDPARVYAALGGMGLGKDYGTHFLIKPSAPELALDLASDQLSADGAMPLQRFLLGFGNTLHGQDQAPPIVAEFVDHRADGSSEDLIGPYAFFSPEELASADHHISGSFDEFGSFTGTVRIYDQIEHAYKLAPPNDITGLTECGPFEVSFAYVQGTPKDTRMPLDEWKRLSDKLDRIGGLYIYRDGIRILPYGNSDVDWLNIERRRTLSAQDWFFSYRRLIGDVVLTHAANPNLVEKAGREGFRQNKAYRQLVAMLETLFQRLALDFFRETARISTDFDEMRKIKQREHAILQKRARSVASAKADFNKALEGFFEEARRRTFENRSRELQAEFSNKLEAIRHETRPIVAGEQLLALEENLQVATKDLRDSIAITRPRQFGLNKRQSQDWQAYTRERTRLIADHYNPLVEEITTRIRELSASGHAQVDPRRRLDEPVRRESDAALSSAGSARKQVNSTLERFDDEIKATIRRSWGDLSNQVESVKSDLARTEIATLTPEDIERRRDRLIEQVRGAAERSTQLMQSLGEQLTTIMAGLDDPVSPSEVTAVLESENEELRERVDQYADLAQIGLALGLVQHEFAGQVRNINRGLEALKPWASKNRGLEDLYGRLRVSFEHLESYLQLFTPLNRRLHRRRVPLAGIEIEEFLRTVFGPRLERHGIELIVPREFRIATVTTFPSTILPVFANVVDNAIYWLGQSRDGSRTITLGIGHGRLTISNNGPGIDPREAERMFEFGVSNKPTGRGMGLYLSRDALRKEGMDIRLDRASVDIEPTFVIDVPVDMLDASGGQ</sequence>
<dbReference type="Gene3D" id="3.30.565.10">
    <property type="entry name" value="Histidine kinase-like ATPase, C-terminal domain"/>
    <property type="match status" value="2"/>
</dbReference>
<evidence type="ECO:0000256" key="1">
    <source>
        <dbReference type="SAM" id="MobiDB-lite"/>
    </source>
</evidence>
<feature type="region of interest" description="Disordered" evidence="1">
    <location>
        <begin position="623"/>
        <end position="659"/>
    </location>
</feature>
<reference evidence="3" key="1">
    <citation type="submission" date="2022-08" db="EMBL/GenBank/DDBJ databases">
        <title>Complete Genome Sequences of 2 Bosea sp. soil isolates.</title>
        <authorList>
            <person name="Alvarez Arevalo M."/>
            <person name="Sterndorff E.B."/>
            <person name="Faurdal D."/>
            <person name="Joergensen T.S."/>
            <person name="Weber T."/>
        </authorList>
    </citation>
    <scope>NUCLEOTIDE SEQUENCE</scope>
    <source>
        <strain evidence="3">NBC_00436</strain>
    </source>
</reference>
<dbReference type="SUPFAM" id="SSF55874">
    <property type="entry name" value="ATPase domain of HSP90 chaperone/DNA topoisomerase II/histidine kinase"/>
    <property type="match status" value="2"/>
</dbReference>
<feature type="compositionally biased region" description="Polar residues" evidence="1">
    <location>
        <begin position="650"/>
        <end position="659"/>
    </location>
</feature>
<dbReference type="GO" id="GO:0005524">
    <property type="term" value="F:ATP binding"/>
    <property type="evidence" value="ECO:0007669"/>
    <property type="project" value="UniProtKB-KW"/>
</dbReference>
<name>A0A9E7ZN79_9HYPH</name>
<evidence type="ECO:0000259" key="2">
    <source>
        <dbReference type="PROSITE" id="PS50109"/>
    </source>
</evidence>
<dbReference type="InterPro" id="IPR043836">
    <property type="entry name" value="DHp"/>
</dbReference>
<proteinExistence type="predicted"/>
<keyword evidence="3" id="KW-0067">ATP-binding</keyword>
<dbReference type="REBASE" id="672480">
    <property type="entry name" value="Bsp436ORF9365P"/>
</dbReference>
<evidence type="ECO:0000313" key="3">
    <source>
        <dbReference type="EMBL" id="UZF88965.1"/>
    </source>
</evidence>
<dbReference type="Pfam" id="PF13589">
    <property type="entry name" value="HATPase_c_3"/>
    <property type="match status" value="1"/>
</dbReference>